<dbReference type="PANTHER" id="PTHR14490">
    <property type="entry name" value="ZINC FINGER, ZZ TYPE"/>
    <property type="match status" value="1"/>
</dbReference>
<evidence type="ECO:0000256" key="2">
    <source>
        <dbReference type="SAM" id="MobiDB-lite"/>
    </source>
</evidence>
<organism evidence="4 5">
    <name type="scientific">Lithohypha guttulata</name>
    <dbReference type="NCBI Taxonomy" id="1690604"/>
    <lineage>
        <taxon>Eukaryota</taxon>
        <taxon>Fungi</taxon>
        <taxon>Dikarya</taxon>
        <taxon>Ascomycota</taxon>
        <taxon>Pezizomycotina</taxon>
        <taxon>Eurotiomycetes</taxon>
        <taxon>Chaetothyriomycetidae</taxon>
        <taxon>Chaetothyriales</taxon>
        <taxon>Trichomeriaceae</taxon>
        <taxon>Lithohypha</taxon>
    </lineage>
</organism>
<feature type="region of interest" description="Disordered" evidence="2">
    <location>
        <begin position="148"/>
        <end position="218"/>
    </location>
</feature>
<dbReference type="GO" id="GO:0005730">
    <property type="term" value="C:nucleolus"/>
    <property type="evidence" value="ECO:0007669"/>
    <property type="project" value="TreeGrafter"/>
</dbReference>
<dbReference type="PANTHER" id="PTHR14490:SF5">
    <property type="entry name" value="PROTEIN KRI1 HOMOLOG"/>
    <property type="match status" value="1"/>
</dbReference>
<evidence type="ECO:0000259" key="3">
    <source>
        <dbReference type="Pfam" id="PF12936"/>
    </source>
</evidence>
<dbReference type="GO" id="GO:0030686">
    <property type="term" value="C:90S preribosome"/>
    <property type="evidence" value="ECO:0007669"/>
    <property type="project" value="TreeGrafter"/>
</dbReference>
<evidence type="ECO:0000256" key="1">
    <source>
        <dbReference type="ARBA" id="ARBA00007473"/>
    </source>
</evidence>
<feature type="compositionally biased region" description="Basic and acidic residues" evidence="2">
    <location>
        <begin position="566"/>
        <end position="596"/>
    </location>
</feature>
<comment type="caution">
    <text evidence="4">The sequence shown here is derived from an EMBL/GenBank/DDBJ whole genome shotgun (WGS) entry which is preliminary data.</text>
</comment>
<sequence length="630" mass="72379">MARALLSDSEPDSSDSEAGGAEVSNDLKVNQDFAKRFEHNKKREELQKLEEKLGKSSRKRKRGDEDNNGSDSESSSSSEDEDDEGEFATAALDNEIMATLEAIKSKDPRVYDTSVKFYADADQELEVEKQKKEKPVYLRDYHRENLLNGVKHEEQEDQPLSYNQQQDQLKKSIVSEMHAAANASSDEDSDEEGGLLVRKSKPEVPTQSAVIPDVETADRDPETFLSNFMAARAWVPTDRAELHPFESDDEEEEKRAEEFEEAYNMRFENPEKSNEALRSYARDTAAKFSVRREDKNSRKKMRDAEKAAKEAAKQEIRDEKARLKKLRMDEVEQKVKRIKQAAGLRSTDLKPEDWSRFIDDEWDDAKWEDEMQKRFGDQYYAEQDDELSDASLDGEQDNNPTTKKHKKPHKPKFDDDIDIKDIIPDFQEEDEEAANFSLSDDDDNDNNNQTPATKQKPKSKSKKQERIATQKETRRERRIIEALVTDQMQLDLDHALPASSRQKSAGFRYRETSPQSFGLTSRDILLADDSALNQFAGLKKLASWREEEKKQKDRKRLGKKARLRKWRMDTFGDEEGPREVDNDGQDREDGEVRAAESDDEVGGVDIREGGKKKKGRRRKKTKTDGVVLTA</sequence>
<feature type="compositionally biased region" description="Acidic residues" evidence="2">
    <location>
        <begin position="426"/>
        <end position="445"/>
    </location>
</feature>
<feature type="region of interest" description="Disordered" evidence="2">
    <location>
        <begin position="566"/>
        <end position="630"/>
    </location>
</feature>
<dbReference type="Pfam" id="PF12936">
    <property type="entry name" value="Kri1_C"/>
    <property type="match status" value="1"/>
</dbReference>
<dbReference type="InterPro" id="IPR018034">
    <property type="entry name" value="Kri1"/>
</dbReference>
<feature type="compositionally biased region" description="Acidic residues" evidence="2">
    <location>
        <begin position="382"/>
        <end position="396"/>
    </location>
</feature>
<keyword evidence="5" id="KW-1185">Reference proteome</keyword>
<evidence type="ECO:0000313" key="5">
    <source>
        <dbReference type="Proteomes" id="UP001309876"/>
    </source>
</evidence>
<reference evidence="4 5" key="1">
    <citation type="submission" date="2023-08" db="EMBL/GenBank/DDBJ databases">
        <title>Black Yeasts Isolated from many extreme environments.</title>
        <authorList>
            <person name="Coleine C."/>
            <person name="Stajich J.E."/>
            <person name="Selbmann L."/>
        </authorList>
    </citation>
    <scope>NUCLEOTIDE SEQUENCE [LARGE SCALE GENOMIC DNA]</scope>
    <source>
        <strain evidence="4 5">CCFEE 5910</strain>
    </source>
</reference>
<dbReference type="AlphaFoldDB" id="A0AAN7Y8X2"/>
<dbReference type="EMBL" id="JAVRRJ010000001">
    <property type="protein sequence ID" value="KAK5090135.1"/>
    <property type="molecule type" value="Genomic_DNA"/>
</dbReference>
<feature type="compositionally biased region" description="Basic and acidic residues" evidence="2">
    <location>
        <begin position="411"/>
        <end position="423"/>
    </location>
</feature>
<feature type="region of interest" description="Disordered" evidence="2">
    <location>
        <begin position="495"/>
        <end position="514"/>
    </location>
</feature>
<dbReference type="Pfam" id="PF05178">
    <property type="entry name" value="Kri1"/>
    <property type="match status" value="1"/>
</dbReference>
<feature type="compositionally biased region" description="Basic residues" evidence="2">
    <location>
        <begin position="610"/>
        <end position="621"/>
    </location>
</feature>
<comment type="similarity">
    <text evidence="1">Belongs to the KRI1 family.</text>
</comment>
<feature type="region of interest" description="Disordered" evidence="2">
    <location>
        <begin position="376"/>
        <end position="476"/>
    </location>
</feature>
<evidence type="ECO:0000313" key="4">
    <source>
        <dbReference type="EMBL" id="KAK5090135.1"/>
    </source>
</evidence>
<dbReference type="InterPro" id="IPR024626">
    <property type="entry name" value="Kri1-like_C"/>
</dbReference>
<name>A0AAN7Y8X2_9EURO</name>
<feature type="region of interest" description="Disordered" evidence="2">
    <location>
        <begin position="1"/>
        <end position="93"/>
    </location>
</feature>
<feature type="compositionally biased region" description="Basic and acidic residues" evidence="2">
    <location>
        <begin position="462"/>
        <end position="476"/>
    </location>
</feature>
<dbReference type="Proteomes" id="UP001309876">
    <property type="component" value="Unassembled WGS sequence"/>
</dbReference>
<feature type="compositionally biased region" description="Basic and acidic residues" evidence="2">
    <location>
        <begin position="126"/>
        <end position="140"/>
    </location>
</feature>
<feature type="region of interest" description="Disordered" evidence="2">
    <location>
        <begin position="288"/>
        <end position="316"/>
    </location>
</feature>
<feature type="compositionally biased region" description="Basic and acidic residues" evidence="2">
    <location>
        <begin position="33"/>
        <end position="54"/>
    </location>
</feature>
<dbReference type="GO" id="GO:0000447">
    <property type="term" value="P:endonucleolytic cleavage in ITS1 to separate SSU-rRNA from 5.8S rRNA and LSU-rRNA from tricistronic rRNA transcript (SSU-rRNA, 5.8S rRNA, LSU-rRNA)"/>
    <property type="evidence" value="ECO:0007669"/>
    <property type="project" value="TreeGrafter"/>
</dbReference>
<gene>
    <name evidence="4" type="primary">kri1</name>
    <name evidence="4" type="ORF">LTR05_000304</name>
</gene>
<protein>
    <submittedName>
        <fullName evidence="4">Kinetochore protein Spc24</fullName>
    </submittedName>
</protein>
<proteinExistence type="inferred from homology"/>
<feature type="region of interest" description="Disordered" evidence="2">
    <location>
        <begin position="121"/>
        <end position="140"/>
    </location>
</feature>
<feature type="domain" description="Kri1-like C-terminal" evidence="3">
    <location>
        <begin position="480"/>
        <end position="569"/>
    </location>
</feature>
<feature type="compositionally biased region" description="Polar residues" evidence="2">
    <location>
        <begin position="158"/>
        <end position="167"/>
    </location>
</feature>
<accession>A0AAN7Y8X2</accession>